<evidence type="ECO:0000313" key="2">
    <source>
        <dbReference type="Proteomes" id="UP000256999"/>
    </source>
</evidence>
<dbReference type="Proteomes" id="UP000256999">
    <property type="component" value="Unassembled WGS sequence"/>
</dbReference>
<gene>
    <name evidence="1" type="ORF">DXX92_16335</name>
</gene>
<reference evidence="1 2" key="1">
    <citation type="submission" date="2018-08" db="EMBL/GenBank/DDBJ databases">
        <title>Thalassotalea euphylliae genome.</title>
        <authorList>
            <person name="Summers S."/>
            <person name="Rice S.A."/>
            <person name="Freckelton M.L."/>
            <person name="Nedved B.T."/>
            <person name="Hadfield M.G."/>
        </authorList>
    </citation>
    <scope>NUCLEOTIDE SEQUENCE [LARGE SCALE GENOMIC DNA]</scope>
    <source>
        <strain evidence="1 2">H2</strain>
    </source>
</reference>
<organism evidence="1 2">
    <name type="scientific">Thalassotalea euphylliae</name>
    <dbReference type="NCBI Taxonomy" id="1655234"/>
    <lineage>
        <taxon>Bacteria</taxon>
        <taxon>Pseudomonadati</taxon>
        <taxon>Pseudomonadota</taxon>
        <taxon>Gammaproteobacteria</taxon>
        <taxon>Alteromonadales</taxon>
        <taxon>Colwelliaceae</taxon>
        <taxon>Thalassotalea</taxon>
    </lineage>
</organism>
<accession>A0A3E0UIQ9</accession>
<evidence type="ECO:0000313" key="1">
    <source>
        <dbReference type="EMBL" id="REL36756.1"/>
    </source>
</evidence>
<protein>
    <submittedName>
        <fullName evidence="1">Uncharacterized protein</fullName>
    </submittedName>
</protein>
<dbReference type="AlphaFoldDB" id="A0A3E0UIQ9"/>
<proteinExistence type="predicted"/>
<name>A0A3E0UIQ9_9GAMM</name>
<sequence>MNKKLEFKYPKLSDVLDSLESDITNYDFAVSKDNESDDDKIYTFETHPFYSQVGDLGDLEIPDSDIY</sequence>
<dbReference type="EMBL" id="QUOV01000001">
    <property type="protein sequence ID" value="REL36756.1"/>
    <property type="molecule type" value="Genomic_DNA"/>
</dbReference>
<comment type="caution">
    <text evidence="1">The sequence shown here is derived from an EMBL/GenBank/DDBJ whole genome shotgun (WGS) entry which is preliminary data.</text>
</comment>